<dbReference type="Proteomes" id="UP001162501">
    <property type="component" value="Chromosome 28"/>
</dbReference>
<protein>
    <submittedName>
        <fullName evidence="1">Uncharacterized protein</fullName>
    </submittedName>
</protein>
<evidence type="ECO:0000313" key="1">
    <source>
        <dbReference type="EMBL" id="CAN0395262.1"/>
    </source>
</evidence>
<accession>A0AC59ZEU4</accession>
<gene>
    <name evidence="1" type="ORF">MRATA1EN22A_LOCUS17497</name>
</gene>
<dbReference type="EMBL" id="OX596112">
    <property type="protein sequence ID" value="CAN0395262.1"/>
    <property type="molecule type" value="Genomic_DNA"/>
</dbReference>
<name>A0AC59ZEU4_RANTA</name>
<proteinExistence type="predicted"/>
<evidence type="ECO:0000313" key="2">
    <source>
        <dbReference type="Proteomes" id="UP001162501"/>
    </source>
</evidence>
<reference evidence="1" key="2">
    <citation type="submission" date="2025-03" db="EMBL/GenBank/DDBJ databases">
        <authorList>
            <consortium name="ELIXIR-Norway"/>
            <consortium name="Elixir Norway"/>
        </authorList>
    </citation>
    <scope>NUCLEOTIDE SEQUENCE</scope>
</reference>
<reference evidence="1" key="1">
    <citation type="submission" date="2023-05" db="EMBL/GenBank/DDBJ databases">
        <authorList>
            <consortium name="ELIXIR-Norway"/>
        </authorList>
    </citation>
    <scope>NUCLEOTIDE SEQUENCE</scope>
</reference>
<sequence>MKGMSLNVCLNQDPHDICQIGLTDRSCLFQLDFPLISFFLLHCICWGFPGGAVVSTSCLSIHLLMDIQVFHVLAIVNSTTVNVGVHISFQTIFFSRYMLGVGLQDHMVALVLLS</sequence>
<organism evidence="1 2">
    <name type="scientific">Rangifer tarandus platyrhynchus</name>
    <name type="common">Svalbard reindeer</name>
    <dbReference type="NCBI Taxonomy" id="3082113"/>
    <lineage>
        <taxon>Eukaryota</taxon>
        <taxon>Metazoa</taxon>
        <taxon>Chordata</taxon>
        <taxon>Craniata</taxon>
        <taxon>Vertebrata</taxon>
        <taxon>Euteleostomi</taxon>
        <taxon>Mammalia</taxon>
        <taxon>Eutheria</taxon>
        <taxon>Laurasiatheria</taxon>
        <taxon>Artiodactyla</taxon>
        <taxon>Ruminantia</taxon>
        <taxon>Pecora</taxon>
        <taxon>Cervidae</taxon>
        <taxon>Odocoileinae</taxon>
        <taxon>Rangifer</taxon>
    </lineage>
</organism>